<dbReference type="Proteomes" id="UP000807025">
    <property type="component" value="Unassembled WGS sequence"/>
</dbReference>
<feature type="transmembrane region" description="Helical" evidence="2">
    <location>
        <begin position="147"/>
        <end position="167"/>
    </location>
</feature>
<dbReference type="OrthoDB" id="3064266at2759"/>
<evidence type="ECO:0000256" key="1">
    <source>
        <dbReference type="SAM" id="MobiDB-lite"/>
    </source>
</evidence>
<proteinExistence type="predicted"/>
<keyword evidence="2" id="KW-0812">Transmembrane</keyword>
<keyword evidence="2" id="KW-0472">Membrane</keyword>
<organism evidence="3 4">
    <name type="scientific">Pleurotus eryngii</name>
    <name type="common">Boletus of the steppes</name>
    <dbReference type="NCBI Taxonomy" id="5323"/>
    <lineage>
        <taxon>Eukaryota</taxon>
        <taxon>Fungi</taxon>
        <taxon>Dikarya</taxon>
        <taxon>Basidiomycota</taxon>
        <taxon>Agaricomycotina</taxon>
        <taxon>Agaricomycetes</taxon>
        <taxon>Agaricomycetidae</taxon>
        <taxon>Agaricales</taxon>
        <taxon>Pleurotineae</taxon>
        <taxon>Pleurotaceae</taxon>
        <taxon>Pleurotus</taxon>
    </lineage>
</organism>
<keyword evidence="2" id="KW-1133">Transmembrane helix</keyword>
<evidence type="ECO:0000313" key="3">
    <source>
        <dbReference type="EMBL" id="KAF9490967.1"/>
    </source>
</evidence>
<feature type="region of interest" description="Disordered" evidence="1">
    <location>
        <begin position="1"/>
        <end position="27"/>
    </location>
</feature>
<sequence>MAVRQIGGVRRTPNTATRIDNGPSRLQDRAVSTQQRADDVCKGLPGDGFASPFPPYRQAPQRYPFIRLLDVDPNTVMSNSSPAKVDFYDLFHAVNVPSLSRSNPYQPLPTDEKRPPSCSRDVEQHEHDSQHQCRHQRKCHGARLRRILLPVVLAFTLLIGIITMHAVCFSNGGMINSWGANGGVAGTWRGVASDGIPDVEPSTEILNKRIVDFSKLHIGTVTSVDDLAKRVAGSSITKRQSGGAAPGNGNNEESAFTRNKLYLIVLFVGLLVVIILGIMLSAWCCKSSFENPLCCPCYLCACCGGLGRFHISPSAPLVLQRTHSSACLECIGCGLCCEGVSELTE</sequence>
<keyword evidence="4" id="KW-1185">Reference proteome</keyword>
<reference evidence="3" key="1">
    <citation type="submission" date="2020-11" db="EMBL/GenBank/DDBJ databases">
        <authorList>
            <consortium name="DOE Joint Genome Institute"/>
            <person name="Ahrendt S."/>
            <person name="Riley R."/>
            <person name="Andreopoulos W."/>
            <person name="Labutti K."/>
            <person name="Pangilinan J."/>
            <person name="Ruiz-Duenas F.J."/>
            <person name="Barrasa J.M."/>
            <person name="Sanchez-Garcia M."/>
            <person name="Camarero S."/>
            <person name="Miyauchi S."/>
            <person name="Serrano A."/>
            <person name="Linde D."/>
            <person name="Babiker R."/>
            <person name="Drula E."/>
            <person name="Ayuso-Fernandez I."/>
            <person name="Pacheco R."/>
            <person name="Padilla G."/>
            <person name="Ferreira P."/>
            <person name="Barriuso J."/>
            <person name="Kellner H."/>
            <person name="Castanera R."/>
            <person name="Alfaro M."/>
            <person name="Ramirez L."/>
            <person name="Pisabarro A.G."/>
            <person name="Kuo A."/>
            <person name="Tritt A."/>
            <person name="Lipzen A."/>
            <person name="He G."/>
            <person name="Yan M."/>
            <person name="Ng V."/>
            <person name="Cullen D."/>
            <person name="Martin F."/>
            <person name="Rosso M.-N."/>
            <person name="Henrissat B."/>
            <person name="Hibbett D."/>
            <person name="Martinez A.T."/>
            <person name="Grigoriev I.V."/>
        </authorList>
    </citation>
    <scope>NUCLEOTIDE SEQUENCE</scope>
    <source>
        <strain evidence="3">ATCC 90797</strain>
    </source>
</reference>
<feature type="transmembrane region" description="Helical" evidence="2">
    <location>
        <begin position="261"/>
        <end position="283"/>
    </location>
</feature>
<dbReference type="AlphaFoldDB" id="A0A9P5ZP55"/>
<feature type="compositionally biased region" description="Basic and acidic residues" evidence="1">
    <location>
        <begin position="110"/>
        <end position="131"/>
    </location>
</feature>
<name>A0A9P5ZP55_PLEER</name>
<evidence type="ECO:0000313" key="4">
    <source>
        <dbReference type="Proteomes" id="UP000807025"/>
    </source>
</evidence>
<dbReference type="EMBL" id="MU154629">
    <property type="protein sequence ID" value="KAF9490967.1"/>
    <property type="molecule type" value="Genomic_DNA"/>
</dbReference>
<comment type="caution">
    <text evidence="3">The sequence shown here is derived from an EMBL/GenBank/DDBJ whole genome shotgun (WGS) entry which is preliminary data.</text>
</comment>
<gene>
    <name evidence="3" type="ORF">BDN71DRAFT_1453638</name>
</gene>
<feature type="region of interest" description="Disordered" evidence="1">
    <location>
        <begin position="101"/>
        <end position="131"/>
    </location>
</feature>
<protein>
    <submittedName>
        <fullName evidence="3">Uncharacterized protein</fullName>
    </submittedName>
</protein>
<accession>A0A9P5ZP55</accession>
<evidence type="ECO:0000256" key="2">
    <source>
        <dbReference type="SAM" id="Phobius"/>
    </source>
</evidence>